<comment type="caution">
    <text evidence="1">The sequence shown here is derived from an EMBL/GenBank/DDBJ whole genome shotgun (WGS) entry which is preliminary data.</text>
</comment>
<dbReference type="EMBL" id="CM042039">
    <property type="protein sequence ID" value="KAI3727405.1"/>
    <property type="molecule type" value="Genomic_DNA"/>
</dbReference>
<sequence length="101" mass="11630">MSILLVQSVLFVSQRAKVKMCKFLMRTWLYIQPCYEDDLEELTATNLLGEDDLEEMDLQWQIEMISQSKEQTNSRGKGLKNPVNQVLMADIKGNDSSEKSI</sequence>
<evidence type="ECO:0000313" key="1">
    <source>
        <dbReference type="EMBL" id="KAI3727405.1"/>
    </source>
</evidence>
<name>A0ACB9BZK2_9ASTR</name>
<gene>
    <name evidence="1" type="ORF">L1987_67219</name>
</gene>
<accession>A0ACB9BZK2</accession>
<evidence type="ECO:0000313" key="2">
    <source>
        <dbReference type="Proteomes" id="UP001056120"/>
    </source>
</evidence>
<keyword evidence="2" id="KW-1185">Reference proteome</keyword>
<protein>
    <submittedName>
        <fullName evidence="1">Uncharacterized protein</fullName>
    </submittedName>
</protein>
<reference evidence="2" key="1">
    <citation type="journal article" date="2022" name="Mol. Ecol. Resour.">
        <title>The genomes of chicory, endive, great burdock and yacon provide insights into Asteraceae palaeo-polyploidization history and plant inulin production.</title>
        <authorList>
            <person name="Fan W."/>
            <person name="Wang S."/>
            <person name="Wang H."/>
            <person name="Wang A."/>
            <person name="Jiang F."/>
            <person name="Liu H."/>
            <person name="Zhao H."/>
            <person name="Xu D."/>
            <person name="Zhang Y."/>
        </authorList>
    </citation>
    <scope>NUCLEOTIDE SEQUENCE [LARGE SCALE GENOMIC DNA]</scope>
    <source>
        <strain evidence="2">cv. Yunnan</strain>
    </source>
</reference>
<dbReference type="Proteomes" id="UP001056120">
    <property type="component" value="Linkage Group LG22"/>
</dbReference>
<proteinExistence type="predicted"/>
<reference evidence="1 2" key="2">
    <citation type="journal article" date="2022" name="Mol. Ecol. Resour.">
        <title>The genomes of chicory, endive, great burdock and yacon provide insights into Asteraceae paleo-polyploidization history and plant inulin production.</title>
        <authorList>
            <person name="Fan W."/>
            <person name="Wang S."/>
            <person name="Wang H."/>
            <person name="Wang A."/>
            <person name="Jiang F."/>
            <person name="Liu H."/>
            <person name="Zhao H."/>
            <person name="Xu D."/>
            <person name="Zhang Y."/>
        </authorList>
    </citation>
    <scope>NUCLEOTIDE SEQUENCE [LARGE SCALE GENOMIC DNA]</scope>
    <source>
        <strain evidence="2">cv. Yunnan</strain>
        <tissue evidence="1">Leaves</tissue>
    </source>
</reference>
<organism evidence="1 2">
    <name type="scientific">Smallanthus sonchifolius</name>
    <dbReference type="NCBI Taxonomy" id="185202"/>
    <lineage>
        <taxon>Eukaryota</taxon>
        <taxon>Viridiplantae</taxon>
        <taxon>Streptophyta</taxon>
        <taxon>Embryophyta</taxon>
        <taxon>Tracheophyta</taxon>
        <taxon>Spermatophyta</taxon>
        <taxon>Magnoliopsida</taxon>
        <taxon>eudicotyledons</taxon>
        <taxon>Gunneridae</taxon>
        <taxon>Pentapetalae</taxon>
        <taxon>asterids</taxon>
        <taxon>campanulids</taxon>
        <taxon>Asterales</taxon>
        <taxon>Asteraceae</taxon>
        <taxon>Asteroideae</taxon>
        <taxon>Heliantheae alliance</taxon>
        <taxon>Millerieae</taxon>
        <taxon>Smallanthus</taxon>
    </lineage>
</organism>